<gene>
    <name evidence="2" type="ORF">KFL_010800040</name>
</gene>
<name>A0A1Y1IP39_KLENI</name>
<protein>
    <submittedName>
        <fullName evidence="2">Uncharacterized protein</fullName>
    </submittedName>
</protein>
<dbReference type="EMBL" id="DF238029">
    <property type="protein sequence ID" value="GAQ92640.1"/>
    <property type="molecule type" value="Genomic_DNA"/>
</dbReference>
<dbReference type="STRING" id="105231.A0A1Y1IP39"/>
<keyword evidence="3" id="KW-1185">Reference proteome</keyword>
<reference evidence="2 3" key="1">
    <citation type="journal article" date="2014" name="Nat. Commun.">
        <title>Klebsormidium flaccidum genome reveals primary factors for plant terrestrial adaptation.</title>
        <authorList>
            <person name="Hori K."/>
            <person name="Maruyama F."/>
            <person name="Fujisawa T."/>
            <person name="Togashi T."/>
            <person name="Yamamoto N."/>
            <person name="Seo M."/>
            <person name="Sato S."/>
            <person name="Yamada T."/>
            <person name="Mori H."/>
            <person name="Tajima N."/>
            <person name="Moriyama T."/>
            <person name="Ikeuchi M."/>
            <person name="Watanabe M."/>
            <person name="Wada H."/>
            <person name="Kobayashi K."/>
            <person name="Saito M."/>
            <person name="Masuda T."/>
            <person name="Sasaki-Sekimoto Y."/>
            <person name="Mashiguchi K."/>
            <person name="Awai K."/>
            <person name="Shimojima M."/>
            <person name="Masuda S."/>
            <person name="Iwai M."/>
            <person name="Nobusawa T."/>
            <person name="Narise T."/>
            <person name="Kondo S."/>
            <person name="Saito H."/>
            <person name="Sato R."/>
            <person name="Murakawa M."/>
            <person name="Ihara Y."/>
            <person name="Oshima-Yamada Y."/>
            <person name="Ohtaka K."/>
            <person name="Satoh M."/>
            <person name="Sonobe K."/>
            <person name="Ishii M."/>
            <person name="Ohtani R."/>
            <person name="Kanamori-Sato M."/>
            <person name="Honoki R."/>
            <person name="Miyazaki D."/>
            <person name="Mochizuki H."/>
            <person name="Umetsu J."/>
            <person name="Higashi K."/>
            <person name="Shibata D."/>
            <person name="Kamiya Y."/>
            <person name="Sato N."/>
            <person name="Nakamura Y."/>
            <person name="Tabata S."/>
            <person name="Ida S."/>
            <person name="Kurokawa K."/>
            <person name="Ohta H."/>
        </authorList>
    </citation>
    <scope>NUCLEOTIDE SEQUENCE [LARGE SCALE GENOMIC DNA]</scope>
    <source>
        <strain evidence="2 3">NIES-2285</strain>
    </source>
</reference>
<dbReference type="PANTHER" id="PTHR34305:SF1">
    <property type="entry name" value="SWIM-TYPE DOMAIN-CONTAINING PROTEIN"/>
    <property type="match status" value="1"/>
</dbReference>
<dbReference type="Proteomes" id="UP000054558">
    <property type="component" value="Unassembled WGS sequence"/>
</dbReference>
<organism evidence="2 3">
    <name type="scientific">Klebsormidium nitens</name>
    <name type="common">Green alga</name>
    <name type="synonym">Ulothrix nitens</name>
    <dbReference type="NCBI Taxonomy" id="105231"/>
    <lineage>
        <taxon>Eukaryota</taxon>
        <taxon>Viridiplantae</taxon>
        <taxon>Streptophyta</taxon>
        <taxon>Klebsormidiophyceae</taxon>
        <taxon>Klebsormidiales</taxon>
        <taxon>Klebsormidiaceae</taxon>
        <taxon>Klebsormidium</taxon>
    </lineage>
</organism>
<evidence type="ECO:0000313" key="3">
    <source>
        <dbReference type="Proteomes" id="UP000054558"/>
    </source>
</evidence>
<proteinExistence type="predicted"/>
<sequence length="1177" mass="130506">MLCREVSTFGAVEETSTEGAASPLARGIKEQALRCLVLMTAPEQSVRVLLPTGSASPPLRLYMTAWDHNGEGRPKGLGKPSKIHALPETVWWSTLGELCCTCDRGRLMGDAPCVHKLAMAAFSKSWASTAELPTHESLGRGARVERVGSDETGSYFAVADNLQRPPSPQRRMVFRSSKGGWYCEGKRDGCPSLVDCSHVMAAKGALRNEGDLPVADQMVLRLLEPLSEAALDWLEAWNGELPKIGKTPAVGPPSQERDDDGLSKEERYLIELLERRPHERAACAGDSCFCRQHDRLFGEGSEQGEAAAHVKNARSSRGPGERRRLRRITCLLANGRGATRLSGRHTSEALSRRRKKGGALDRQRMRGGKRQSELLTTEAAQVTRPKLARPSDSHAVHDPMVASLDSPVPVSKLRDCHFRELSEKGLLSAPCPLESPACGGSWVEAWTEADVTASQWSQRVRVRIYHCQCLDEAHAIHFDGEHLGLYAWNRRTLFVQQSLQLLLRGMQHGHSFKAELATHQTAFQWSPDAAVLSEETWRRASLDFFKLVGLGLRDCCSLCGPHPKILLCDGIVGLASTDGAKKPGGLGSSSLDARRTFTHPSRHASGALLEKRSISGRDYCGAGLEGGGMKRKLLLQPELRVAIARLSRHRPKDEKVGEPLSRAEFGALLAGLAHDDATIVKRFGGPEEAEGPLSEDGRRRMLDEQQTMVLDRNRAVFELLTGVQADFERRGLSPDLWEHWVGEWTELLYSLGAHDADEDLIGSGALHVVRRLLLGGDASLEDRRDLARDAPILRRILDAYGGLTFPAFFTRTLYHLYLLALFARGATGFEAEGRRGWVHEAVDPFDQAVFLLFEGKVRPLTIDEGQQLEEVRGLANELLPGVERLEPSPEQWGRMSAAERILLRERLGRDENGKERPPLQTEHSFRAEQDELACYTLPGWEQRRGVPWHSSFEHPDGRSRTSEEFKCATGKTVTEWDAENVPGLVKGAGKLSGKKGSGSKRPKRTRGAFVFCCPHRIIYGFHIMLRGESPRDAFVVLFTRLRREDLPDVLVHDNACALRNYSMRREPAFFRDVRFVVDRFHFSKAGSEVHKCGPTNSPDSYSSLHWVNTSAVESVNSFLKGFRSLGWYSGLESLMVILPLLLGGYNSSLKRVDDGKLSIAIAVAVWTGGTRAWLLQR</sequence>
<dbReference type="AlphaFoldDB" id="A0A1Y1IP39"/>
<evidence type="ECO:0000256" key="1">
    <source>
        <dbReference type="SAM" id="MobiDB-lite"/>
    </source>
</evidence>
<feature type="region of interest" description="Disordered" evidence="1">
    <location>
        <begin position="341"/>
        <end position="372"/>
    </location>
</feature>
<dbReference type="PANTHER" id="PTHR34305">
    <property type="entry name" value="EXPRESSED PROTEIN"/>
    <property type="match status" value="1"/>
</dbReference>
<accession>A0A1Y1IP39</accession>
<evidence type="ECO:0000313" key="2">
    <source>
        <dbReference type="EMBL" id="GAQ92640.1"/>
    </source>
</evidence>